<dbReference type="EMBL" id="SSFD01000136">
    <property type="protein sequence ID" value="TXH85683.1"/>
    <property type="molecule type" value="Genomic_DNA"/>
</dbReference>
<dbReference type="Pfam" id="PF07311">
    <property type="entry name" value="Dodecin"/>
    <property type="match status" value="1"/>
</dbReference>
<dbReference type="InterPro" id="IPR009923">
    <property type="entry name" value="Dodecin"/>
</dbReference>
<reference evidence="1 2" key="1">
    <citation type="submission" date="2018-09" db="EMBL/GenBank/DDBJ databases">
        <title>Metagenome Assembled Genomes from an Advanced Water Purification Facility.</title>
        <authorList>
            <person name="Stamps B.W."/>
            <person name="Spear J.R."/>
        </authorList>
    </citation>
    <scope>NUCLEOTIDE SEQUENCE [LARGE SCALE GENOMIC DNA]</scope>
    <source>
        <strain evidence="1">Bin_27_1</strain>
    </source>
</reference>
<gene>
    <name evidence="1" type="ORF">E6Q80_09240</name>
</gene>
<organism evidence="1 2">
    <name type="scientific">Thauera aminoaromatica</name>
    <dbReference type="NCBI Taxonomy" id="164330"/>
    <lineage>
        <taxon>Bacteria</taxon>
        <taxon>Pseudomonadati</taxon>
        <taxon>Pseudomonadota</taxon>
        <taxon>Betaproteobacteria</taxon>
        <taxon>Rhodocyclales</taxon>
        <taxon>Zoogloeaceae</taxon>
        <taxon>Thauera</taxon>
    </lineage>
</organism>
<dbReference type="Proteomes" id="UP000321192">
    <property type="component" value="Unassembled WGS sequence"/>
</dbReference>
<dbReference type="InterPro" id="IPR025543">
    <property type="entry name" value="Dodecin-like"/>
</dbReference>
<dbReference type="NCBIfam" id="NF043052">
    <property type="entry name" value="DodecBact"/>
    <property type="match status" value="1"/>
</dbReference>
<dbReference type="PANTHER" id="PTHR39324">
    <property type="entry name" value="CALCIUM DODECIN"/>
    <property type="match status" value="1"/>
</dbReference>
<dbReference type="Gene3D" id="3.30.1660.10">
    <property type="entry name" value="Flavin-binding protein dodecin"/>
    <property type="match status" value="1"/>
</dbReference>
<name>A0A5C7SPX2_THASP</name>
<protein>
    <submittedName>
        <fullName evidence="1">Dodecin domain-containing protein</fullName>
    </submittedName>
</protein>
<sequence>MSDRVYKLVEIVGTSHESTDAAIRNAIETAARTIRHIDWFEVVETRGHVVDGKVAHFQVTLKLGFRLESE</sequence>
<dbReference type="RefSeq" id="WP_138861100.1">
    <property type="nucleotide sequence ID" value="NZ_JAYRXT010000223.1"/>
</dbReference>
<dbReference type="AlphaFoldDB" id="A0A5C7SPX2"/>
<comment type="caution">
    <text evidence="1">The sequence shown here is derived from an EMBL/GenBank/DDBJ whole genome shotgun (WGS) entry which is preliminary data.</text>
</comment>
<accession>A0A5C7SPX2</accession>
<evidence type="ECO:0000313" key="1">
    <source>
        <dbReference type="EMBL" id="TXH85683.1"/>
    </source>
</evidence>
<evidence type="ECO:0000313" key="2">
    <source>
        <dbReference type="Proteomes" id="UP000321192"/>
    </source>
</evidence>
<dbReference type="InterPro" id="IPR050049">
    <property type="entry name" value="Dodecin_bact"/>
</dbReference>
<dbReference type="SUPFAM" id="SSF89807">
    <property type="entry name" value="Dodecin-like"/>
    <property type="match status" value="1"/>
</dbReference>
<dbReference type="PANTHER" id="PTHR39324:SF1">
    <property type="entry name" value="CALCIUM DODECIN"/>
    <property type="match status" value="1"/>
</dbReference>
<proteinExistence type="predicted"/>
<dbReference type="InterPro" id="IPR036694">
    <property type="entry name" value="Dodecin-like_sf"/>
</dbReference>